<proteinExistence type="inferred from homology"/>
<evidence type="ECO:0000256" key="4">
    <source>
        <dbReference type="ARBA" id="ARBA00022840"/>
    </source>
</evidence>
<protein>
    <submittedName>
        <fullName evidence="6">ATP-binding cassette domain-containing protein</fullName>
    </submittedName>
</protein>
<organism evidence="6 7">
    <name type="scientific">Stagnihabitans tardus</name>
    <dbReference type="NCBI Taxonomy" id="2699202"/>
    <lineage>
        <taxon>Bacteria</taxon>
        <taxon>Pseudomonadati</taxon>
        <taxon>Pseudomonadota</taxon>
        <taxon>Alphaproteobacteria</taxon>
        <taxon>Rhodobacterales</taxon>
        <taxon>Paracoccaceae</taxon>
        <taxon>Stagnihabitans</taxon>
    </lineage>
</organism>
<dbReference type="EMBL" id="JAABNR010000012">
    <property type="protein sequence ID" value="NBZ88588.1"/>
    <property type="molecule type" value="Genomic_DNA"/>
</dbReference>
<dbReference type="InterPro" id="IPR015860">
    <property type="entry name" value="ABC_transpr_TagH-like"/>
</dbReference>
<dbReference type="AlphaFoldDB" id="A0AAE4Y9L4"/>
<dbReference type="GO" id="GO:0140359">
    <property type="term" value="F:ABC-type transporter activity"/>
    <property type="evidence" value="ECO:0007669"/>
    <property type="project" value="InterPro"/>
</dbReference>
<comment type="caution">
    <text evidence="6">The sequence shown here is derived from an EMBL/GenBank/DDBJ whole genome shotgun (WGS) entry which is preliminary data.</text>
</comment>
<dbReference type="GO" id="GO:0016887">
    <property type="term" value="F:ATP hydrolysis activity"/>
    <property type="evidence" value="ECO:0007669"/>
    <property type="project" value="InterPro"/>
</dbReference>
<comment type="similarity">
    <text evidence="1">Belongs to the ABC transporter superfamily.</text>
</comment>
<reference evidence="6" key="1">
    <citation type="submission" date="2020-01" db="EMBL/GenBank/DDBJ databases">
        <authorList>
            <person name="Chen W.-M."/>
        </authorList>
    </citation>
    <scope>NUCLEOTIDE SEQUENCE</scope>
    <source>
        <strain evidence="6">CYK-10</strain>
    </source>
</reference>
<feature type="domain" description="ABC transporter" evidence="5">
    <location>
        <begin position="2"/>
        <end position="221"/>
    </location>
</feature>
<dbReference type="GO" id="GO:0016020">
    <property type="term" value="C:membrane"/>
    <property type="evidence" value="ECO:0007669"/>
    <property type="project" value="InterPro"/>
</dbReference>
<evidence type="ECO:0000256" key="3">
    <source>
        <dbReference type="ARBA" id="ARBA00022741"/>
    </source>
</evidence>
<sequence>MISFESVTKAFWYRGQPKYVAKDITAVIPTGAKMGILGRNGAGKSTLLAMIAGNVNPNRGMVRVTGEISWPIGLTGCIQPDMTGAQNVRFIARVYGVDTQQLVDFVQDFAELGTNYYEPVKTYSSGMRGRLNFGMSMGIRFNTYLLDEVHSTGDAAFKRKADELFHERMREAGVILISHSDAQLRALCTSGAVLEHGSLTFYETIDEAIEVHNYNLRHGSPNPSHAA</sequence>
<keyword evidence="4 6" id="KW-0067">ATP-binding</keyword>
<dbReference type="CDD" id="cd03220">
    <property type="entry name" value="ABC_KpsT_Wzt"/>
    <property type="match status" value="1"/>
</dbReference>
<evidence type="ECO:0000313" key="6">
    <source>
        <dbReference type="EMBL" id="NBZ88588.1"/>
    </source>
</evidence>
<evidence type="ECO:0000259" key="5">
    <source>
        <dbReference type="PROSITE" id="PS50893"/>
    </source>
</evidence>
<dbReference type="PANTHER" id="PTHR46743">
    <property type="entry name" value="TEICHOIC ACIDS EXPORT ATP-BINDING PROTEIN TAGH"/>
    <property type="match status" value="1"/>
</dbReference>
<keyword evidence="3" id="KW-0547">Nucleotide-binding</keyword>
<evidence type="ECO:0000313" key="7">
    <source>
        <dbReference type="Proteomes" id="UP001193501"/>
    </source>
</evidence>
<dbReference type="SUPFAM" id="SSF52540">
    <property type="entry name" value="P-loop containing nucleoside triphosphate hydrolases"/>
    <property type="match status" value="1"/>
</dbReference>
<dbReference type="PROSITE" id="PS50893">
    <property type="entry name" value="ABC_TRANSPORTER_2"/>
    <property type="match status" value="1"/>
</dbReference>
<dbReference type="InterPro" id="IPR003593">
    <property type="entry name" value="AAA+_ATPase"/>
</dbReference>
<keyword evidence="2" id="KW-0813">Transport</keyword>
<gene>
    <name evidence="6" type="ORF">GV832_13420</name>
</gene>
<dbReference type="InterPro" id="IPR003439">
    <property type="entry name" value="ABC_transporter-like_ATP-bd"/>
</dbReference>
<dbReference type="InterPro" id="IPR050683">
    <property type="entry name" value="Bact_Polysacc_Export_ATP-bd"/>
</dbReference>
<evidence type="ECO:0000256" key="2">
    <source>
        <dbReference type="ARBA" id="ARBA00022448"/>
    </source>
</evidence>
<dbReference type="Pfam" id="PF00005">
    <property type="entry name" value="ABC_tran"/>
    <property type="match status" value="1"/>
</dbReference>
<name>A0AAE4Y9L4_9RHOB</name>
<dbReference type="RefSeq" id="WP_168775407.1">
    <property type="nucleotide sequence ID" value="NZ_JAABNR010000012.1"/>
</dbReference>
<keyword evidence="7" id="KW-1185">Reference proteome</keyword>
<dbReference type="GO" id="GO:0005524">
    <property type="term" value="F:ATP binding"/>
    <property type="evidence" value="ECO:0007669"/>
    <property type="project" value="UniProtKB-KW"/>
</dbReference>
<dbReference type="Proteomes" id="UP001193501">
    <property type="component" value="Unassembled WGS sequence"/>
</dbReference>
<evidence type="ECO:0000256" key="1">
    <source>
        <dbReference type="ARBA" id="ARBA00005417"/>
    </source>
</evidence>
<accession>A0AAE4Y9L4</accession>
<dbReference type="PANTHER" id="PTHR46743:SF2">
    <property type="entry name" value="TEICHOIC ACIDS EXPORT ATP-BINDING PROTEIN TAGH"/>
    <property type="match status" value="1"/>
</dbReference>
<dbReference type="SMART" id="SM00382">
    <property type="entry name" value="AAA"/>
    <property type="match status" value="1"/>
</dbReference>
<dbReference type="Gene3D" id="3.40.50.300">
    <property type="entry name" value="P-loop containing nucleotide triphosphate hydrolases"/>
    <property type="match status" value="1"/>
</dbReference>
<dbReference type="InterPro" id="IPR027417">
    <property type="entry name" value="P-loop_NTPase"/>
</dbReference>